<evidence type="ECO:0000256" key="2">
    <source>
        <dbReference type="SAM" id="SignalP"/>
    </source>
</evidence>
<name>A0A2Z4PT35_9GAMM</name>
<dbReference type="PANTHER" id="PTHR31284">
    <property type="entry name" value="ACID PHOSPHATASE-LIKE PROTEIN"/>
    <property type="match status" value="1"/>
</dbReference>
<sequence>MSSTVFRTLVFSAALFTGSFSLPTLAHDADFSAKDLNEQLVMSTLWMQASAEYKAMSYQAFNLAKMQFDHYVSQHTGGKKIAVVVDADETIIDNSGYQAWLIGKDFGYSSKTWGEWMDAAEARAMPGALAFLTYVANNGGEVFYITNRKVSGLEGTRKNLQDLGFPNVDDAHLMLRDSTSDKQPRREAIAKDYDIALLMGDNLNDFSNDFRTKSLAASDAAVEKNKALFGTQFIMLPNPAYGDWEGKVYDGNWGASAAEKDQMRKSKFHVWQPEK</sequence>
<dbReference type="AlphaFoldDB" id="A0A2Z4PT35"/>
<dbReference type="SUPFAM" id="SSF56784">
    <property type="entry name" value="HAD-like"/>
    <property type="match status" value="1"/>
</dbReference>
<dbReference type="RefSeq" id="WP_112137683.1">
    <property type="nucleotide sequence ID" value="NZ_CP016181.1"/>
</dbReference>
<gene>
    <name evidence="3" type="ORF">A8139_09555</name>
</gene>
<dbReference type="SFLD" id="SFLDS00003">
    <property type="entry name" value="Haloacid_Dehalogenase"/>
    <property type="match status" value="1"/>
</dbReference>
<keyword evidence="3" id="KW-0449">Lipoprotein</keyword>
<keyword evidence="1 2" id="KW-0732">Signal</keyword>
<dbReference type="InterPro" id="IPR023214">
    <property type="entry name" value="HAD_sf"/>
</dbReference>
<dbReference type="EMBL" id="CP016181">
    <property type="protein sequence ID" value="AWY00214.1"/>
    <property type="molecule type" value="Genomic_DNA"/>
</dbReference>
<dbReference type="GO" id="GO:0009279">
    <property type="term" value="C:cell outer membrane"/>
    <property type="evidence" value="ECO:0007669"/>
    <property type="project" value="InterPro"/>
</dbReference>
<dbReference type="NCBIfam" id="TIGR01533">
    <property type="entry name" value="lipo_e_P4"/>
    <property type="match status" value="1"/>
</dbReference>
<dbReference type="Gene3D" id="3.40.50.1000">
    <property type="entry name" value="HAD superfamily/HAD-like"/>
    <property type="match status" value="1"/>
</dbReference>
<feature type="signal peptide" evidence="2">
    <location>
        <begin position="1"/>
        <end position="26"/>
    </location>
</feature>
<protein>
    <submittedName>
        <fullName evidence="3">5'-nucleotidase, lipoprotein e(P4) family</fullName>
    </submittedName>
</protein>
<evidence type="ECO:0000313" key="3">
    <source>
        <dbReference type="EMBL" id="AWY00214.1"/>
    </source>
</evidence>
<dbReference type="PANTHER" id="PTHR31284:SF10">
    <property type="entry name" value="ACID PHOSPHATASE-LIKE PROTEIN"/>
    <property type="match status" value="1"/>
</dbReference>
<dbReference type="CDD" id="cd07534">
    <property type="entry name" value="HAD_CAP"/>
    <property type="match status" value="1"/>
</dbReference>
<proteinExistence type="predicted"/>
<dbReference type="InterPro" id="IPR036412">
    <property type="entry name" value="HAD-like_sf"/>
</dbReference>
<dbReference type="Pfam" id="PF03767">
    <property type="entry name" value="Acid_phosphat_B"/>
    <property type="match status" value="1"/>
</dbReference>
<dbReference type="Proteomes" id="UP000249898">
    <property type="component" value="Chromosome"/>
</dbReference>
<accession>A0A2Z4PT35</accession>
<reference evidence="3 4" key="1">
    <citation type="submission" date="2016-06" db="EMBL/GenBank/DDBJ databases">
        <title>The sequenced genome of the ice-adhering bacterium Marinomonas primoryensis, from Antarctica.</title>
        <authorList>
            <person name="Graham L."/>
            <person name="Vance T.D.R."/>
            <person name="Davies P.L."/>
        </authorList>
    </citation>
    <scope>NUCLEOTIDE SEQUENCE [LARGE SCALE GENOMIC DNA]</scope>
    <source>
        <strain evidence="3 4">AceL</strain>
    </source>
</reference>
<dbReference type="SFLD" id="SFLDG01125">
    <property type="entry name" value="C1.1:_Acid_Phosphatase_Like"/>
    <property type="match status" value="1"/>
</dbReference>
<organism evidence="3 4">
    <name type="scientific">Marinomonas primoryensis</name>
    <dbReference type="NCBI Taxonomy" id="178399"/>
    <lineage>
        <taxon>Bacteria</taxon>
        <taxon>Pseudomonadati</taxon>
        <taxon>Pseudomonadota</taxon>
        <taxon>Gammaproteobacteria</taxon>
        <taxon>Oceanospirillales</taxon>
        <taxon>Oceanospirillaceae</taxon>
        <taxon>Marinomonas</taxon>
    </lineage>
</organism>
<dbReference type="OrthoDB" id="395856at2"/>
<dbReference type="PIRSF" id="PIRSF019271">
    <property type="entry name" value="Acid_Ptase_C"/>
    <property type="match status" value="1"/>
</dbReference>
<dbReference type="InterPro" id="IPR005519">
    <property type="entry name" value="Acid_phosphat_B-like"/>
</dbReference>
<evidence type="ECO:0000256" key="1">
    <source>
        <dbReference type="ARBA" id="ARBA00022729"/>
    </source>
</evidence>
<dbReference type="InterPro" id="IPR006423">
    <property type="entry name" value="Lipo_e_P4"/>
</dbReference>
<evidence type="ECO:0000313" key="4">
    <source>
        <dbReference type="Proteomes" id="UP000249898"/>
    </source>
</evidence>
<feature type="chain" id="PRO_5016432155" evidence="2">
    <location>
        <begin position="27"/>
        <end position="275"/>
    </location>
</feature>